<feature type="region of interest" description="Disordered" evidence="1">
    <location>
        <begin position="21"/>
        <end position="56"/>
    </location>
</feature>
<comment type="caution">
    <text evidence="2">The sequence shown here is derived from an EMBL/GenBank/DDBJ whole genome shotgun (WGS) entry which is preliminary data.</text>
</comment>
<evidence type="ECO:0000256" key="1">
    <source>
        <dbReference type="SAM" id="MobiDB-lite"/>
    </source>
</evidence>
<reference evidence="2 3" key="1">
    <citation type="submission" date="2019-06" db="EMBL/GenBank/DDBJ databases">
        <authorList>
            <person name="Broberg M."/>
        </authorList>
    </citation>
    <scope>NUCLEOTIDE SEQUENCE [LARGE SCALE GENOMIC DNA]</scope>
</reference>
<proteinExistence type="predicted"/>
<accession>A0ABY6V4J2</accession>
<keyword evidence="3" id="KW-1185">Reference proteome</keyword>
<gene>
    <name evidence="2" type="ORF">CLO192961_LOCUS469326</name>
</gene>
<evidence type="ECO:0008006" key="4">
    <source>
        <dbReference type="Google" id="ProtNLM"/>
    </source>
</evidence>
<dbReference type="EMBL" id="CABFNS010000955">
    <property type="protein sequence ID" value="VUC37343.1"/>
    <property type="molecule type" value="Genomic_DNA"/>
</dbReference>
<feature type="compositionally biased region" description="Low complexity" evidence="1">
    <location>
        <begin position="29"/>
        <end position="56"/>
    </location>
</feature>
<sequence>MADNSIRKACDRCHSQKLSCRRIGEEPYSRSNSSSNSSNSSNSNSNKTISNNTNHNRRIISINININNKPSSYTGINSLPLHHRRTTKSITNTSNKCPIKRPLVAKQLQ</sequence>
<protein>
    <recommendedName>
        <fullName evidence="4">Zn(2)-C6 fungal-type domain-containing protein</fullName>
    </recommendedName>
</protein>
<name>A0ABY6V4J2_BIOOC</name>
<evidence type="ECO:0000313" key="2">
    <source>
        <dbReference type="EMBL" id="VUC37343.1"/>
    </source>
</evidence>
<organism evidence="2 3">
    <name type="scientific">Bionectria ochroleuca</name>
    <name type="common">Gliocladium roseum</name>
    <dbReference type="NCBI Taxonomy" id="29856"/>
    <lineage>
        <taxon>Eukaryota</taxon>
        <taxon>Fungi</taxon>
        <taxon>Dikarya</taxon>
        <taxon>Ascomycota</taxon>
        <taxon>Pezizomycotina</taxon>
        <taxon>Sordariomycetes</taxon>
        <taxon>Hypocreomycetidae</taxon>
        <taxon>Hypocreales</taxon>
        <taxon>Bionectriaceae</taxon>
        <taxon>Clonostachys</taxon>
    </lineage>
</organism>
<evidence type="ECO:0000313" key="3">
    <source>
        <dbReference type="Proteomes" id="UP000766486"/>
    </source>
</evidence>
<dbReference type="Proteomes" id="UP000766486">
    <property type="component" value="Unassembled WGS sequence"/>
</dbReference>